<reference evidence="1 2" key="1">
    <citation type="submission" date="2023-11" db="EMBL/GenBank/DDBJ databases">
        <authorList>
            <person name="Cook R."/>
            <person name="Crisci M."/>
            <person name="Pye H."/>
            <person name="Adriaenssens E."/>
            <person name="Santini J."/>
        </authorList>
    </citation>
    <scope>NUCLEOTIDE SEQUENCE [LARGE SCALE GENOMIC DNA]</scope>
</reference>
<protein>
    <submittedName>
        <fullName evidence="1">Uncharacterized protein</fullName>
    </submittedName>
</protein>
<proteinExistence type="predicted"/>
<evidence type="ECO:0000313" key="2">
    <source>
        <dbReference type="Proteomes" id="UP001358193"/>
    </source>
</evidence>
<evidence type="ECO:0000313" key="1">
    <source>
        <dbReference type="EMBL" id="WQJ53767.1"/>
    </source>
</evidence>
<accession>A0ABZ0Z3I3</accession>
<name>A0ABZ0Z3I3_9CAUD</name>
<dbReference type="EMBL" id="OR769223">
    <property type="protein sequence ID" value="WQJ53767.1"/>
    <property type="molecule type" value="Genomic_DNA"/>
</dbReference>
<sequence>MTIDDYLFEIKDYAKYGLLTPVELCKEIYQPKLKIHILSDFDPWYVVNYIEDEQKKDKVETLIIIKSWAKHKQKWVYHIDNIEHFIIEQEIVANKFYPNTHKFKKFLRHLEDLP</sequence>
<dbReference type="Proteomes" id="UP001358193">
    <property type="component" value="Segment"/>
</dbReference>
<keyword evidence="2" id="KW-1185">Reference proteome</keyword>
<organism evidence="1 2">
    <name type="scientific">phage Lak_Megaphage_Sonny</name>
    <dbReference type="NCBI Taxonomy" id="3109229"/>
    <lineage>
        <taxon>Viruses</taxon>
        <taxon>Duplodnaviria</taxon>
        <taxon>Heunggongvirae</taxon>
        <taxon>Uroviricota</taxon>
        <taxon>Caudoviricetes</taxon>
        <taxon>Caudoviricetes code 15 clade</taxon>
    </lineage>
</organism>